<proteinExistence type="predicted"/>
<dbReference type="AlphaFoldDB" id="L9XSJ7"/>
<comment type="caution">
    <text evidence="1">The sequence shown here is derived from an EMBL/GenBank/DDBJ whole genome shotgun (WGS) entry which is preliminary data.</text>
</comment>
<gene>
    <name evidence="1" type="ORF">C489_18461</name>
</gene>
<name>L9XSJ7_9EURY</name>
<dbReference type="EMBL" id="AOID01000058">
    <property type="protein sequence ID" value="ELY63598.1"/>
    <property type="molecule type" value="Genomic_DNA"/>
</dbReference>
<dbReference type="Proteomes" id="UP000011632">
    <property type="component" value="Unassembled WGS sequence"/>
</dbReference>
<evidence type="ECO:0000313" key="2">
    <source>
        <dbReference type="Proteomes" id="UP000011632"/>
    </source>
</evidence>
<protein>
    <submittedName>
        <fullName evidence="1">Transposase (ISH7)</fullName>
    </submittedName>
</protein>
<accession>L9XSJ7</accession>
<sequence length="76" mass="9001">MVDGTLKTHPREQQVRHNRSVTLEDLVTEVPVSCLRFYDEYDHDQGRPKPWDAVFRAHILRCVKGWKNATALHRYL</sequence>
<reference evidence="1 2" key="1">
    <citation type="journal article" date="2014" name="PLoS Genet.">
        <title>Phylogenetically driven sequencing of extremely halophilic archaea reveals strategies for static and dynamic osmo-response.</title>
        <authorList>
            <person name="Becker E.A."/>
            <person name="Seitzer P.M."/>
            <person name="Tritt A."/>
            <person name="Larsen D."/>
            <person name="Krusor M."/>
            <person name="Yao A.I."/>
            <person name="Wu D."/>
            <person name="Madern D."/>
            <person name="Eisen J.A."/>
            <person name="Darling A.E."/>
            <person name="Facciotti M.T."/>
        </authorList>
    </citation>
    <scope>NUCLEOTIDE SEQUENCE [LARGE SCALE GENOMIC DNA]</scope>
    <source>
        <strain evidence="1 2">JCM 10478</strain>
    </source>
</reference>
<feature type="non-terminal residue" evidence="1">
    <location>
        <position position="76"/>
    </location>
</feature>
<keyword evidence="2" id="KW-1185">Reference proteome</keyword>
<organism evidence="1 2">
    <name type="scientific">Natrinema versiforme JCM 10478</name>
    <dbReference type="NCBI Taxonomy" id="1227496"/>
    <lineage>
        <taxon>Archaea</taxon>
        <taxon>Methanobacteriati</taxon>
        <taxon>Methanobacteriota</taxon>
        <taxon>Stenosarchaea group</taxon>
        <taxon>Halobacteria</taxon>
        <taxon>Halobacteriales</taxon>
        <taxon>Natrialbaceae</taxon>
        <taxon>Natrinema</taxon>
    </lineage>
</organism>
<evidence type="ECO:0000313" key="1">
    <source>
        <dbReference type="EMBL" id="ELY63598.1"/>
    </source>
</evidence>